<dbReference type="Proteomes" id="UP000821866">
    <property type="component" value="Unassembled WGS sequence"/>
</dbReference>
<dbReference type="EMBL" id="JABSTU010000007">
    <property type="protein sequence ID" value="KAH8025020.1"/>
    <property type="molecule type" value="Genomic_DNA"/>
</dbReference>
<sequence length="175" mass="19322">MRVEDGSCAYATAGGTTGGPTTISRVFTGPLCFTAWYHQSGTVHHAAEFSAKGSDGVRRNFYMTQQEMSGRWQRVIYSDKRKGPIEIRVYYFVRDSYEESTLALDDLTLESGECPPGGVVYLGLKNNYTSAVLTSPTLTGRSGVQCLQFQYYLPWAEAVAQRAYTLKATVTGKEP</sequence>
<reference evidence="1" key="2">
    <citation type="submission" date="2021-09" db="EMBL/GenBank/DDBJ databases">
        <authorList>
            <person name="Jia N."/>
            <person name="Wang J."/>
            <person name="Shi W."/>
            <person name="Du L."/>
            <person name="Sun Y."/>
            <person name="Zhan W."/>
            <person name="Jiang J."/>
            <person name="Wang Q."/>
            <person name="Zhang B."/>
            <person name="Ji P."/>
            <person name="Sakyi L.B."/>
            <person name="Cui X."/>
            <person name="Yuan T."/>
            <person name="Jiang B."/>
            <person name="Yang W."/>
            <person name="Lam T.T.-Y."/>
            <person name="Chang Q."/>
            <person name="Ding S."/>
            <person name="Wang X."/>
            <person name="Zhu J."/>
            <person name="Ruan X."/>
            <person name="Zhao L."/>
            <person name="Wei J."/>
            <person name="Que T."/>
            <person name="Du C."/>
            <person name="Cheng J."/>
            <person name="Dai P."/>
            <person name="Han X."/>
            <person name="Huang E."/>
            <person name="Gao Y."/>
            <person name="Liu J."/>
            <person name="Shao H."/>
            <person name="Ye R."/>
            <person name="Li L."/>
            <person name="Wei W."/>
            <person name="Wang X."/>
            <person name="Wang C."/>
            <person name="Huo Q."/>
            <person name="Li W."/>
            <person name="Guo W."/>
            <person name="Chen H."/>
            <person name="Chen S."/>
            <person name="Zhou L."/>
            <person name="Zhou L."/>
            <person name="Ni X."/>
            <person name="Tian J."/>
            <person name="Zhou Y."/>
            <person name="Sheng Y."/>
            <person name="Liu T."/>
            <person name="Pan Y."/>
            <person name="Xia L."/>
            <person name="Li J."/>
            <person name="Zhao F."/>
            <person name="Cao W."/>
        </authorList>
    </citation>
    <scope>NUCLEOTIDE SEQUENCE</scope>
    <source>
        <strain evidence="1">Rmic-2018</strain>
        <tissue evidence="1">Larvae</tissue>
    </source>
</reference>
<dbReference type="Gene3D" id="2.60.120.200">
    <property type="match status" value="1"/>
</dbReference>
<organism evidence="1 2">
    <name type="scientific">Rhipicephalus microplus</name>
    <name type="common">Cattle tick</name>
    <name type="synonym">Boophilus microplus</name>
    <dbReference type="NCBI Taxonomy" id="6941"/>
    <lineage>
        <taxon>Eukaryota</taxon>
        <taxon>Metazoa</taxon>
        <taxon>Ecdysozoa</taxon>
        <taxon>Arthropoda</taxon>
        <taxon>Chelicerata</taxon>
        <taxon>Arachnida</taxon>
        <taxon>Acari</taxon>
        <taxon>Parasitiformes</taxon>
        <taxon>Ixodida</taxon>
        <taxon>Ixodoidea</taxon>
        <taxon>Ixodidae</taxon>
        <taxon>Rhipicephalinae</taxon>
        <taxon>Rhipicephalus</taxon>
        <taxon>Boophilus</taxon>
    </lineage>
</organism>
<keyword evidence="2" id="KW-1185">Reference proteome</keyword>
<evidence type="ECO:0000313" key="1">
    <source>
        <dbReference type="EMBL" id="KAH8025020.1"/>
    </source>
</evidence>
<reference evidence="1" key="1">
    <citation type="journal article" date="2020" name="Cell">
        <title>Large-Scale Comparative Analyses of Tick Genomes Elucidate Their Genetic Diversity and Vector Capacities.</title>
        <authorList>
            <consortium name="Tick Genome and Microbiome Consortium (TIGMIC)"/>
            <person name="Jia N."/>
            <person name="Wang J."/>
            <person name="Shi W."/>
            <person name="Du L."/>
            <person name="Sun Y."/>
            <person name="Zhan W."/>
            <person name="Jiang J.F."/>
            <person name="Wang Q."/>
            <person name="Zhang B."/>
            <person name="Ji P."/>
            <person name="Bell-Sakyi L."/>
            <person name="Cui X.M."/>
            <person name="Yuan T.T."/>
            <person name="Jiang B.G."/>
            <person name="Yang W.F."/>
            <person name="Lam T.T."/>
            <person name="Chang Q.C."/>
            <person name="Ding S.J."/>
            <person name="Wang X.J."/>
            <person name="Zhu J.G."/>
            <person name="Ruan X.D."/>
            <person name="Zhao L."/>
            <person name="Wei J.T."/>
            <person name="Ye R.Z."/>
            <person name="Que T.C."/>
            <person name="Du C.H."/>
            <person name="Zhou Y.H."/>
            <person name="Cheng J.X."/>
            <person name="Dai P.F."/>
            <person name="Guo W.B."/>
            <person name="Han X.H."/>
            <person name="Huang E.J."/>
            <person name="Li L.F."/>
            <person name="Wei W."/>
            <person name="Gao Y.C."/>
            <person name="Liu J.Z."/>
            <person name="Shao H.Z."/>
            <person name="Wang X."/>
            <person name="Wang C.C."/>
            <person name="Yang T.C."/>
            <person name="Huo Q.B."/>
            <person name="Li W."/>
            <person name="Chen H.Y."/>
            <person name="Chen S.E."/>
            <person name="Zhou L.G."/>
            <person name="Ni X.B."/>
            <person name="Tian J.H."/>
            <person name="Sheng Y."/>
            <person name="Liu T."/>
            <person name="Pan Y.S."/>
            <person name="Xia L.Y."/>
            <person name="Li J."/>
            <person name="Zhao F."/>
            <person name="Cao W.C."/>
        </authorList>
    </citation>
    <scope>NUCLEOTIDE SEQUENCE</scope>
    <source>
        <strain evidence="1">Rmic-2018</strain>
    </source>
</reference>
<dbReference type="VEuPathDB" id="VectorBase:LOC119169733"/>
<name>A0A9J6DSU1_RHIMP</name>
<gene>
    <name evidence="1" type="ORF">HPB51_002916</name>
</gene>
<dbReference type="AlphaFoldDB" id="A0A9J6DSU1"/>
<protein>
    <submittedName>
        <fullName evidence="1">Uncharacterized protein</fullName>
    </submittedName>
</protein>
<comment type="caution">
    <text evidence="1">The sequence shown here is derived from an EMBL/GenBank/DDBJ whole genome shotgun (WGS) entry which is preliminary data.</text>
</comment>
<accession>A0A9J6DSU1</accession>
<evidence type="ECO:0000313" key="2">
    <source>
        <dbReference type="Proteomes" id="UP000821866"/>
    </source>
</evidence>
<proteinExistence type="predicted"/>